<dbReference type="InterPro" id="IPR006703">
    <property type="entry name" value="G_AIG1"/>
</dbReference>
<evidence type="ECO:0000313" key="20">
    <source>
        <dbReference type="EMBL" id="WIA20154.1"/>
    </source>
</evidence>
<dbReference type="Proteomes" id="UP001244341">
    <property type="component" value="Chromosome 11b"/>
</dbReference>
<protein>
    <recommendedName>
        <fullName evidence="22">AIG1-type G domain-containing protein</fullName>
    </recommendedName>
</protein>
<dbReference type="PANTHER" id="PTHR10903:SF135">
    <property type="entry name" value="TRANSLOCASE OF CHLOROPLAST 120, CHLOROPLASTIC-RELATED"/>
    <property type="match status" value="1"/>
</dbReference>
<evidence type="ECO:0000313" key="21">
    <source>
        <dbReference type="Proteomes" id="UP001244341"/>
    </source>
</evidence>
<keyword evidence="13" id="KW-0342">GTP-binding</keyword>
<evidence type="ECO:0000256" key="1">
    <source>
        <dbReference type="ARBA" id="ARBA00001946"/>
    </source>
</evidence>
<evidence type="ECO:0000256" key="3">
    <source>
        <dbReference type="ARBA" id="ARBA00022528"/>
    </source>
</evidence>
<dbReference type="EMBL" id="CP126218">
    <property type="protein sequence ID" value="WIA20154.1"/>
    <property type="molecule type" value="Genomic_DNA"/>
</dbReference>
<keyword evidence="10" id="KW-0460">Magnesium</keyword>
<dbReference type="Gene3D" id="3.40.50.300">
    <property type="entry name" value="P-loop containing nucleotide triphosphate hydrolases"/>
    <property type="match status" value="1"/>
</dbReference>
<evidence type="ECO:0000259" key="18">
    <source>
        <dbReference type="Pfam" id="PF04548"/>
    </source>
</evidence>
<feature type="compositionally biased region" description="Low complexity" evidence="17">
    <location>
        <begin position="512"/>
        <end position="523"/>
    </location>
</feature>
<evidence type="ECO:0000256" key="11">
    <source>
        <dbReference type="ARBA" id="ARBA00022927"/>
    </source>
</evidence>
<comment type="subcellular location">
    <subcellularLocation>
        <location evidence="15">Plastid</location>
        <location evidence="15">Chloroplast outer membrane</location>
        <topology evidence="15">Single-pass membrane protein</topology>
    </subcellularLocation>
</comment>
<proteinExistence type="inferred from homology"/>
<comment type="similarity">
    <text evidence="16">Belongs to the TRAFAC class TrmE-Era-EngA-EngB-Septin-like GTPase superfamily. AIG1/Toc34/Toc159-like paraseptin GTPase family. TOC159 subfamily.</text>
</comment>
<keyword evidence="9" id="KW-1002">Plastid outer membrane</keyword>
<dbReference type="SUPFAM" id="SSF52540">
    <property type="entry name" value="P-loop containing nucleoside triphosphate hydrolases"/>
    <property type="match status" value="1"/>
</dbReference>
<keyword evidence="12" id="KW-1133">Transmembrane helix</keyword>
<evidence type="ECO:0000256" key="9">
    <source>
        <dbReference type="ARBA" id="ARBA00022805"/>
    </source>
</evidence>
<evidence type="ECO:0008006" key="22">
    <source>
        <dbReference type="Google" id="ProtNLM"/>
    </source>
</evidence>
<keyword evidence="3" id="KW-0150">Chloroplast</keyword>
<sequence>MPALPARAAASSSSPVVGVIDPEESEATQKLRANVHSIRVRLIRAASRLGYAHDNGLVKQVLYRLYLAEKLKEPFRKGTRRPDAALLAAREAEQLEAAEGPNSSLNLNVKILVIGLRGTGKTQLIRSLLAMGSSSSSSSSAASLPLDAFSGGTKRVEVSQGQVLGVTLTLIDTPGLTASAAGAAANAAVLRKLRKAFQQHEPDLVLYVDRFDQPSRAGGEVPVLQAVTNACGPHIWLNTIVALTHAGAMPPASGQGHMSWDAYSQQRSQLLQLIIRSASGDARLMNPIAFAESHPGCRRNAQGQAVIPSGMAWQQHMLVLIMSAKLLADAEAALQMTPDASGTGKGGAAGAGLDAASMRQLMGRPDGPPVRYLMTQLTGFNQPLTYPDHGGVLELRNAKHRLRSLKGWRDRKELSRQIRFRLLQMQQMNRRQQRTSDLLCKATRAGGKMQLAQPRTATRVRPSVQPPVGHRYRALEPGAGWIVRPHIEPHGMDNADNVEGFMAEKAGVARPSSSSSGSGSGSSADQLLRGLPYRISSSASASKEQLLVQARGELSVYHDLPGLATTTLSADVQTSGAAGPASPDMLMVLRLDSQRRGFPIGANNPCVGLMVARLAQECRPHQGPVATGVRLQDCLRLTAPGGAPVELDVALGKLFCRPGLEPDDAWGANAEMRTDARQLLGSKYSTPLSLSGSVMGHRGETMGALSAAMQVQRGRRSGVGGKLQLNSRGIASLGLQLRSDGSQWWALAGLVPLFNLGWGMLAGVLAGGGAAGEGEYEEQQQQQQGGEQQTAAAGQQ</sequence>
<dbReference type="Pfam" id="PF04548">
    <property type="entry name" value="AIG1"/>
    <property type="match status" value="1"/>
</dbReference>
<evidence type="ECO:0000259" key="19">
    <source>
        <dbReference type="Pfam" id="PF11886"/>
    </source>
</evidence>
<keyword evidence="4" id="KW-0934">Plastid</keyword>
<keyword evidence="14" id="KW-0472">Membrane</keyword>
<evidence type="ECO:0000256" key="8">
    <source>
        <dbReference type="ARBA" id="ARBA00022801"/>
    </source>
</evidence>
<keyword evidence="2" id="KW-0813">Transport</keyword>
<evidence type="ECO:0000256" key="2">
    <source>
        <dbReference type="ARBA" id="ARBA00022448"/>
    </source>
</evidence>
<evidence type="ECO:0000256" key="7">
    <source>
        <dbReference type="ARBA" id="ARBA00022741"/>
    </source>
</evidence>
<gene>
    <name evidence="20" type="ORF">OEZ85_006004</name>
</gene>
<organism evidence="20 21">
    <name type="scientific">Tetradesmus obliquus</name>
    <name type="common">Green alga</name>
    <name type="synonym">Acutodesmus obliquus</name>
    <dbReference type="NCBI Taxonomy" id="3088"/>
    <lineage>
        <taxon>Eukaryota</taxon>
        <taxon>Viridiplantae</taxon>
        <taxon>Chlorophyta</taxon>
        <taxon>core chlorophytes</taxon>
        <taxon>Chlorophyceae</taxon>
        <taxon>CS clade</taxon>
        <taxon>Sphaeropleales</taxon>
        <taxon>Scenedesmaceae</taxon>
        <taxon>Tetradesmus</taxon>
    </lineage>
</organism>
<evidence type="ECO:0000256" key="17">
    <source>
        <dbReference type="SAM" id="MobiDB-lite"/>
    </source>
</evidence>
<name>A0ABY8UFA3_TETOB</name>
<feature type="domain" description="AIG1-type G" evidence="18">
    <location>
        <begin position="110"/>
        <end position="278"/>
    </location>
</feature>
<feature type="domain" description="Translocase of chloroplast 159/132 membrane anchor" evidence="19">
    <location>
        <begin position="469"/>
        <end position="755"/>
    </location>
</feature>
<evidence type="ECO:0000256" key="12">
    <source>
        <dbReference type="ARBA" id="ARBA00022989"/>
    </source>
</evidence>
<accession>A0ABY8UFA3</accession>
<dbReference type="InterPro" id="IPR027417">
    <property type="entry name" value="P-loop_NTPase"/>
</dbReference>
<evidence type="ECO:0000256" key="5">
    <source>
        <dbReference type="ARBA" id="ARBA00022692"/>
    </source>
</evidence>
<keyword evidence="6" id="KW-0479">Metal-binding</keyword>
<evidence type="ECO:0000256" key="10">
    <source>
        <dbReference type="ARBA" id="ARBA00022842"/>
    </source>
</evidence>
<dbReference type="Pfam" id="PF11886">
    <property type="entry name" value="TOC159_MAD"/>
    <property type="match status" value="1"/>
</dbReference>
<reference evidence="20 21" key="1">
    <citation type="submission" date="2023-05" db="EMBL/GenBank/DDBJ databases">
        <title>A 100% complete, gapless, phased diploid assembly of the Scenedesmus obliquus UTEX 3031 genome.</title>
        <authorList>
            <person name="Biondi T.C."/>
            <person name="Hanschen E.R."/>
            <person name="Kwon T."/>
            <person name="Eng W."/>
            <person name="Kruse C.P.S."/>
            <person name="Koehler S.I."/>
            <person name="Kunde Y."/>
            <person name="Gleasner C.D."/>
            <person name="You Mak K.T."/>
            <person name="Polle J."/>
            <person name="Hovde B.T."/>
            <person name="Starkenburg S.R."/>
        </authorList>
    </citation>
    <scope>NUCLEOTIDE SEQUENCE [LARGE SCALE GENOMIC DNA]</scope>
    <source>
        <strain evidence="20 21">DOE0152z</strain>
    </source>
</reference>
<feature type="region of interest" description="Disordered" evidence="17">
    <location>
        <begin position="448"/>
        <end position="471"/>
    </location>
</feature>
<keyword evidence="21" id="KW-1185">Reference proteome</keyword>
<evidence type="ECO:0000256" key="4">
    <source>
        <dbReference type="ARBA" id="ARBA00022640"/>
    </source>
</evidence>
<comment type="cofactor">
    <cofactor evidence="1">
        <name>Mg(2+)</name>
        <dbReference type="ChEBI" id="CHEBI:18420"/>
    </cofactor>
</comment>
<feature type="region of interest" description="Disordered" evidence="17">
    <location>
        <begin position="769"/>
        <end position="796"/>
    </location>
</feature>
<keyword evidence="8" id="KW-0378">Hydrolase</keyword>
<keyword evidence="11" id="KW-0653">Protein transport</keyword>
<keyword evidence="7" id="KW-0547">Nucleotide-binding</keyword>
<evidence type="ECO:0000256" key="14">
    <source>
        <dbReference type="ARBA" id="ARBA00023136"/>
    </source>
</evidence>
<evidence type="ECO:0000256" key="16">
    <source>
        <dbReference type="ARBA" id="ARBA00023775"/>
    </source>
</evidence>
<feature type="compositionally biased region" description="Low complexity" evidence="17">
    <location>
        <begin position="779"/>
        <end position="796"/>
    </location>
</feature>
<dbReference type="InterPro" id="IPR024283">
    <property type="entry name" value="TOC159_MAD"/>
</dbReference>
<evidence type="ECO:0000256" key="6">
    <source>
        <dbReference type="ARBA" id="ARBA00022723"/>
    </source>
</evidence>
<dbReference type="PANTHER" id="PTHR10903">
    <property type="entry name" value="GTPASE, IMAP FAMILY MEMBER-RELATED"/>
    <property type="match status" value="1"/>
</dbReference>
<feature type="region of interest" description="Disordered" evidence="17">
    <location>
        <begin position="506"/>
        <end position="525"/>
    </location>
</feature>
<evidence type="ECO:0000256" key="15">
    <source>
        <dbReference type="ARBA" id="ARBA00023766"/>
    </source>
</evidence>
<keyword evidence="5" id="KW-0812">Transmembrane</keyword>
<evidence type="ECO:0000256" key="13">
    <source>
        <dbReference type="ARBA" id="ARBA00023134"/>
    </source>
</evidence>
<dbReference type="InterPro" id="IPR045058">
    <property type="entry name" value="GIMA/IAN/Toc"/>
</dbReference>